<accession>A0A644VGM4</accession>
<organism evidence="2">
    <name type="scientific">bioreactor metagenome</name>
    <dbReference type="NCBI Taxonomy" id="1076179"/>
    <lineage>
        <taxon>unclassified sequences</taxon>
        <taxon>metagenomes</taxon>
        <taxon>ecological metagenomes</taxon>
    </lineage>
</organism>
<protein>
    <submittedName>
        <fullName evidence="2">Uncharacterized protein</fullName>
    </submittedName>
</protein>
<keyword evidence="1" id="KW-1133">Transmembrane helix</keyword>
<keyword evidence="1" id="KW-0472">Membrane</keyword>
<keyword evidence="1" id="KW-0812">Transmembrane</keyword>
<evidence type="ECO:0000256" key="1">
    <source>
        <dbReference type="SAM" id="Phobius"/>
    </source>
</evidence>
<dbReference type="PROSITE" id="PS51257">
    <property type="entry name" value="PROKAR_LIPOPROTEIN"/>
    <property type="match status" value="1"/>
</dbReference>
<evidence type="ECO:0000313" key="2">
    <source>
        <dbReference type="EMBL" id="MPL89822.1"/>
    </source>
</evidence>
<dbReference type="AlphaFoldDB" id="A0A644VGM4"/>
<comment type="caution">
    <text evidence="2">The sequence shown here is derived from an EMBL/GenBank/DDBJ whole genome shotgun (WGS) entry which is preliminary data.</text>
</comment>
<feature type="transmembrane region" description="Helical" evidence="1">
    <location>
        <begin position="30"/>
        <end position="50"/>
    </location>
</feature>
<proteinExistence type="predicted"/>
<name>A0A644VGM4_9ZZZZ</name>
<dbReference type="EMBL" id="VSSQ01000288">
    <property type="protein sequence ID" value="MPL89822.1"/>
    <property type="molecule type" value="Genomic_DNA"/>
</dbReference>
<sequence>MKKTAYILLAVLFACAAVISAVLVDANPYWVLLLIISIPGFLVSAVLAACAGSKDGDVPFVGY</sequence>
<reference evidence="2" key="1">
    <citation type="submission" date="2019-08" db="EMBL/GenBank/DDBJ databases">
        <authorList>
            <person name="Kucharzyk K."/>
            <person name="Murdoch R.W."/>
            <person name="Higgins S."/>
            <person name="Loffler F."/>
        </authorList>
    </citation>
    <scope>NUCLEOTIDE SEQUENCE</scope>
</reference>
<gene>
    <name evidence="2" type="ORF">SDC9_35864</name>
</gene>